<gene>
    <name evidence="2" type="ORF">UFOPK1421_00493</name>
    <name evidence="3" type="ORF">UFOPK1820_01027</name>
    <name evidence="4" type="ORF">UFOPK2921_01236</name>
    <name evidence="5" type="ORF">UFOPK3889_00232</name>
    <name evidence="6" type="ORF">UFOPK4422_00928</name>
</gene>
<dbReference type="EMBL" id="CAEZSL010000039">
    <property type="protein sequence ID" value="CAB4538182.1"/>
    <property type="molecule type" value="Genomic_DNA"/>
</dbReference>
<evidence type="ECO:0000313" key="3">
    <source>
        <dbReference type="EMBL" id="CAB4605446.1"/>
    </source>
</evidence>
<keyword evidence="1" id="KW-0812">Transmembrane</keyword>
<organism evidence="4">
    <name type="scientific">freshwater metagenome</name>
    <dbReference type="NCBI Taxonomy" id="449393"/>
    <lineage>
        <taxon>unclassified sequences</taxon>
        <taxon>metagenomes</taxon>
        <taxon>ecological metagenomes</taxon>
    </lineage>
</organism>
<accession>A0A6J6WX23</accession>
<keyword evidence="1" id="KW-0472">Membrane</keyword>
<feature type="transmembrane region" description="Helical" evidence="1">
    <location>
        <begin position="37"/>
        <end position="60"/>
    </location>
</feature>
<evidence type="ECO:0000256" key="1">
    <source>
        <dbReference type="SAM" id="Phobius"/>
    </source>
</evidence>
<dbReference type="EMBL" id="CAEZUK010000175">
    <property type="protein sequence ID" value="CAB4605446.1"/>
    <property type="molecule type" value="Genomic_DNA"/>
</dbReference>
<feature type="transmembrane region" description="Helical" evidence="1">
    <location>
        <begin position="80"/>
        <end position="100"/>
    </location>
</feature>
<dbReference type="EMBL" id="CAFBNZ010000023">
    <property type="protein sequence ID" value="CAB4967609.1"/>
    <property type="molecule type" value="Genomic_DNA"/>
</dbReference>
<name>A0A6J6WX23_9ZZZZ</name>
<evidence type="ECO:0000313" key="2">
    <source>
        <dbReference type="EMBL" id="CAB4538182.1"/>
    </source>
</evidence>
<dbReference type="EMBL" id="CAEZZV010000186">
    <property type="protein sequence ID" value="CAB4787773.1"/>
    <property type="molecule type" value="Genomic_DNA"/>
</dbReference>
<reference evidence="4" key="1">
    <citation type="submission" date="2020-05" db="EMBL/GenBank/DDBJ databases">
        <authorList>
            <person name="Chiriac C."/>
            <person name="Salcher M."/>
            <person name="Ghai R."/>
            <person name="Kavagutti S V."/>
        </authorList>
    </citation>
    <scope>NUCLEOTIDE SEQUENCE</scope>
</reference>
<evidence type="ECO:0000313" key="4">
    <source>
        <dbReference type="EMBL" id="CAB4787773.1"/>
    </source>
</evidence>
<dbReference type="AlphaFoldDB" id="A0A6J6WX23"/>
<keyword evidence="1" id="KW-1133">Transmembrane helix</keyword>
<dbReference type="EMBL" id="CAFBRX010000087">
    <property type="protein sequence ID" value="CAB5124894.1"/>
    <property type="molecule type" value="Genomic_DNA"/>
</dbReference>
<evidence type="ECO:0000313" key="5">
    <source>
        <dbReference type="EMBL" id="CAB4967609.1"/>
    </source>
</evidence>
<protein>
    <submittedName>
        <fullName evidence="4">Unannotated protein</fullName>
    </submittedName>
</protein>
<evidence type="ECO:0000313" key="6">
    <source>
        <dbReference type="EMBL" id="CAB5124894.1"/>
    </source>
</evidence>
<sequence>MAGNPLTDPNWATEFTQTIVESIDKVRNRTTKPIVMIARGLVFGLLIAFLGVMALVLLLVGLSRGLINLLEWPFDHDSAVWMSHLIVGSLLVLLGAILMIKRQRKEGV</sequence>
<proteinExistence type="predicted"/>